<dbReference type="AlphaFoldDB" id="A0A0A9ALI0"/>
<accession>A0A0A9ALI0</accession>
<reference evidence="1" key="2">
    <citation type="journal article" date="2015" name="Data Brief">
        <title>Shoot transcriptome of the giant reed, Arundo donax.</title>
        <authorList>
            <person name="Barrero R.A."/>
            <person name="Guerrero F.D."/>
            <person name="Moolhuijzen P."/>
            <person name="Goolsby J.A."/>
            <person name="Tidwell J."/>
            <person name="Bellgard S.E."/>
            <person name="Bellgard M.I."/>
        </authorList>
    </citation>
    <scope>NUCLEOTIDE SEQUENCE</scope>
    <source>
        <tissue evidence="1">Shoot tissue taken approximately 20 cm above the soil surface</tissue>
    </source>
</reference>
<reference evidence="1" key="1">
    <citation type="submission" date="2014-09" db="EMBL/GenBank/DDBJ databases">
        <authorList>
            <person name="Magalhaes I.L.F."/>
            <person name="Oliveira U."/>
            <person name="Santos F.R."/>
            <person name="Vidigal T.H.D.A."/>
            <person name="Brescovit A.D."/>
            <person name="Santos A.J."/>
        </authorList>
    </citation>
    <scope>NUCLEOTIDE SEQUENCE</scope>
    <source>
        <tissue evidence="1">Shoot tissue taken approximately 20 cm above the soil surface</tissue>
    </source>
</reference>
<proteinExistence type="predicted"/>
<organism evidence="1">
    <name type="scientific">Arundo donax</name>
    <name type="common">Giant reed</name>
    <name type="synonym">Donax arundinaceus</name>
    <dbReference type="NCBI Taxonomy" id="35708"/>
    <lineage>
        <taxon>Eukaryota</taxon>
        <taxon>Viridiplantae</taxon>
        <taxon>Streptophyta</taxon>
        <taxon>Embryophyta</taxon>
        <taxon>Tracheophyta</taxon>
        <taxon>Spermatophyta</taxon>
        <taxon>Magnoliopsida</taxon>
        <taxon>Liliopsida</taxon>
        <taxon>Poales</taxon>
        <taxon>Poaceae</taxon>
        <taxon>PACMAD clade</taxon>
        <taxon>Arundinoideae</taxon>
        <taxon>Arundineae</taxon>
        <taxon>Arundo</taxon>
    </lineage>
</organism>
<protein>
    <submittedName>
        <fullName evidence="1">Uncharacterized protein</fullName>
    </submittedName>
</protein>
<dbReference type="EMBL" id="GBRH01248095">
    <property type="protein sequence ID" value="JAD49800.1"/>
    <property type="molecule type" value="Transcribed_RNA"/>
</dbReference>
<sequence length="91" mass="9729">MPLGGSEKASVQITCYIYLGLAGQMLLDLITIPVVSSTSFEFGAPPALVTMVPRRPLFYFVAAGNWAAGPSRDVSKFLVVQGDCPSAWSFD</sequence>
<evidence type="ECO:0000313" key="1">
    <source>
        <dbReference type="EMBL" id="JAD49800.1"/>
    </source>
</evidence>
<name>A0A0A9ALI0_ARUDO</name>